<dbReference type="STRING" id="512763.DC20_16865"/>
<gene>
    <name evidence="1" type="ORF">DC20_16865</name>
</gene>
<accession>A0A0P0CSB7</accession>
<proteinExistence type="predicted"/>
<reference evidence="1 2" key="1">
    <citation type="submission" date="2015-08" db="EMBL/GenBank/DDBJ databases">
        <title>Complete genome sequence of Rufibacter tibetensis strain 1351t, a radiation-resistant bacterium from tibet plateau.</title>
        <authorList>
            <person name="Dai J."/>
        </authorList>
    </citation>
    <scope>NUCLEOTIDE SEQUENCE [LARGE SCALE GENOMIC DNA]</scope>
    <source>
        <strain evidence="1 2">1351</strain>
    </source>
</reference>
<dbReference type="KEGG" id="rti:DC20_16865"/>
<dbReference type="EMBL" id="CP012643">
    <property type="protein sequence ID" value="ALJ00336.1"/>
    <property type="molecule type" value="Genomic_DNA"/>
</dbReference>
<dbReference type="AlphaFoldDB" id="A0A0P0CSB7"/>
<sequence length="144" mass="16018">MSLTSCYDEPDFIADNTTPTGLGSAPVSANELFDLATRTPISTTNNANTRQYAAGTEIKYELQFFSESPVKEINVYETVGTGTRTKVKTYPYAPAFSKTDRTDTLVVSYTVPRAPVGTNVRIDTEVLNQNNLNVIRTLWIRIRQ</sequence>
<evidence type="ECO:0000313" key="2">
    <source>
        <dbReference type="Proteomes" id="UP000061382"/>
    </source>
</evidence>
<organism evidence="1 2">
    <name type="scientific">Rufibacter tibetensis</name>
    <dbReference type="NCBI Taxonomy" id="512763"/>
    <lineage>
        <taxon>Bacteria</taxon>
        <taxon>Pseudomonadati</taxon>
        <taxon>Bacteroidota</taxon>
        <taxon>Cytophagia</taxon>
        <taxon>Cytophagales</taxon>
        <taxon>Hymenobacteraceae</taxon>
        <taxon>Rufibacter</taxon>
    </lineage>
</organism>
<evidence type="ECO:0000313" key="1">
    <source>
        <dbReference type="EMBL" id="ALJ00336.1"/>
    </source>
</evidence>
<dbReference type="PATRIC" id="fig|512763.3.peg.3711"/>
<keyword evidence="2" id="KW-1185">Reference proteome</keyword>
<protein>
    <submittedName>
        <fullName evidence="1">Uncharacterized protein</fullName>
    </submittedName>
</protein>
<dbReference type="Proteomes" id="UP000061382">
    <property type="component" value="Chromosome"/>
</dbReference>
<name>A0A0P0CSB7_9BACT</name>